<keyword evidence="1" id="KW-0808">Transferase</keyword>
<dbReference type="GO" id="GO:0051607">
    <property type="term" value="P:defense response to virus"/>
    <property type="evidence" value="ECO:0007669"/>
    <property type="project" value="UniProtKB-KW"/>
</dbReference>
<feature type="domain" description="HD" evidence="4">
    <location>
        <begin position="15"/>
        <end position="102"/>
    </location>
</feature>
<dbReference type="GO" id="GO:0016787">
    <property type="term" value="F:hydrolase activity"/>
    <property type="evidence" value="ECO:0007669"/>
    <property type="project" value="UniProtKB-KW"/>
</dbReference>
<dbReference type="GO" id="GO:0000166">
    <property type="term" value="F:nucleotide binding"/>
    <property type="evidence" value="ECO:0007669"/>
    <property type="project" value="UniProtKB-KW"/>
</dbReference>
<keyword evidence="8" id="KW-1185">Reference proteome</keyword>
<dbReference type="InterPro" id="IPR041062">
    <property type="entry name" value="Csm1_B"/>
</dbReference>
<feature type="domain" description="Cas10/Cmr2 second palm" evidence="6">
    <location>
        <begin position="655"/>
        <end position="795"/>
    </location>
</feature>
<proteinExistence type="predicted"/>
<dbReference type="KEGG" id="shc:Shell_0505"/>
<dbReference type="SUPFAM" id="SSF109604">
    <property type="entry name" value="HD-domain/PDEase-like"/>
    <property type="match status" value="1"/>
</dbReference>
<dbReference type="PANTHER" id="PTHR36528">
    <property type="entry name" value="CRISPR SYSTEM SINGLE-STRAND-SPECIFIC DEOXYRIBONUCLEASE CAS10/CSM1 (SUBTYPE III-A)"/>
    <property type="match status" value="1"/>
</dbReference>
<accession>D7DBT9</accession>
<dbReference type="Pfam" id="PF01966">
    <property type="entry name" value="HD"/>
    <property type="match status" value="1"/>
</dbReference>
<sequence length="945" mass="108549">MYMGGSKRSLGYYELLFAALLHDIGKIPQRAGIGVAENYRTHDDLGARLINEYRDLFEYIGLNPETIRLLVRYHHHALRGFKPPETIKDLLYILEKADRSSASERNMGDEIYSKQKSITNYLVSPLWIINYYRHGRSSDHNIEKLPRESTICYKPVSIMSVLRGRSSEKDMEDIEKDLENILRAVNCFHEEKKNDHGVREYYAEIYKDLVEILRELGKTAFAGVMGVEELLETLVNYIRYSFIFVPNALYGVDIPSTNLSSHSILTMALASSYILSGCYEGSECRIRIGLLDLSGIQKFISSYARRKGALRQLRGRSLLLQLVMKASSIKLLKELKLNISHMILERGDSAVFILPETIDEKTFNNAIEKIEEAIYELFHGDIYVTYGLSEPFTPSYQSPWSNEFVEKGFSKALLDLGGKVSRSKRQKFKLVDQSILAKNTIIDDNDDREPDECPLCKATLFKDNLVPINKEITQEIGLEEDIERICPSCLLSHIAGYAAENLVYIIEIRSKDITDKLFEELRKGNIKSFINKISAINAKYGIVPLKGLDTTYIIISDLSGGETGHWAFLKSFIEVVLANLIKKYGGEEKVSIIIYKNNDPGNFIPRGKDLVDLISILEKIKNTHVGFSVIFTNVSLRQNELDDLARVDDNYTLLSWLKIDGDHMGYTGLHLIGSLGRYATFNELVSLYTNLIGHLILYKRAKLLDNTNPLLRNRIAVIYSGGDDSLVIARFVEGLYYLQYYHDWFMKFFGKINGVDALTISAGMILRESNYPSYLSYKEVVQSLEKAKDEGRNRVFVEPLSINVEGIGSIPWSLYNILMNKSLDEEIKQWITNNKQQSYRLLQISRSIVEYYYKYQREKNAEKKNEYYRRIIEYLIAYIYIYNRLPKIEKFIKQLTDKGILTISLDPKTIIEKYSTGKINETLVSNFDKLSRLLALAMLRLREKL</sequence>
<dbReference type="InterPro" id="IPR013408">
    <property type="entry name" value="Cas10/Csm1"/>
</dbReference>
<dbReference type="InterPro" id="IPR006674">
    <property type="entry name" value="HD_domain"/>
</dbReference>
<evidence type="ECO:0000313" key="8">
    <source>
        <dbReference type="Proteomes" id="UP000002573"/>
    </source>
</evidence>
<evidence type="ECO:0000256" key="3">
    <source>
        <dbReference type="ARBA" id="ARBA00023118"/>
    </source>
</evidence>
<evidence type="ECO:0000313" key="7">
    <source>
        <dbReference type="EMBL" id="ADI31636.1"/>
    </source>
</evidence>
<keyword evidence="3" id="KW-0051">Antiviral defense</keyword>
<name>D7DBT9_STAHD</name>
<dbReference type="Pfam" id="PF18211">
    <property type="entry name" value="Csm1_B"/>
    <property type="match status" value="1"/>
</dbReference>
<dbReference type="NCBIfam" id="TIGR02578">
    <property type="entry name" value="cas_TM1811_Csm1"/>
    <property type="match status" value="1"/>
</dbReference>
<protein>
    <submittedName>
        <fullName evidence="7">Hydrolase of the HD superfamily (Permuted catalytic motifs)-like protein</fullName>
    </submittedName>
</protein>
<dbReference type="eggNOG" id="arCOG02666">
    <property type="taxonomic scope" value="Archaea"/>
</dbReference>
<dbReference type="EMBL" id="CP002051">
    <property type="protein sequence ID" value="ADI31636.1"/>
    <property type="molecule type" value="Genomic_DNA"/>
</dbReference>
<dbReference type="GO" id="GO:0016740">
    <property type="term" value="F:transferase activity"/>
    <property type="evidence" value="ECO:0007669"/>
    <property type="project" value="UniProtKB-KW"/>
</dbReference>
<evidence type="ECO:0000256" key="2">
    <source>
        <dbReference type="ARBA" id="ARBA00022741"/>
    </source>
</evidence>
<feature type="domain" description="Csm1 subunit" evidence="5">
    <location>
        <begin position="306"/>
        <end position="388"/>
    </location>
</feature>
<reference evidence="8" key="1">
    <citation type="submission" date="2010-05" db="EMBL/GenBank/DDBJ databases">
        <title>Complete sequence of Staphylothermus hellenicus DSM 12710.</title>
        <authorList>
            <consortium name="US DOE Joint Genome Institute"/>
            <person name="Lucas S."/>
            <person name="Copeland A."/>
            <person name="Lapidus A."/>
            <person name="Cheng J.-F."/>
            <person name="Bruce D."/>
            <person name="Goodwin L."/>
            <person name="Pitluck S."/>
            <person name="Davenport K."/>
            <person name="Detter J.C."/>
            <person name="Han C."/>
            <person name="Tapia R."/>
            <person name="Larimer F."/>
            <person name="Land M."/>
            <person name="Hauser L."/>
            <person name="Kyrpides N."/>
            <person name="Mikhailova N."/>
            <person name="Anderson I.J."/>
            <person name="Woyke T."/>
        </authorList>
    </citation>
    <scope>NUCLEOTIDE SEQUENCE [LARGE SCALE GENOMIC DNA]</scope>
    <source>
        <strain evidence="8">DSM 12710 / JCM 10830 / BK20S6-10-b1 / P8</strain>
    </source>
</reference>
<dbReference type="Pfam" id="PF22335">
    <property type="entry name" value="Cas10-Cmr2_palm2"/>
    <property type="match status" value="1"/>
</dbReference>
<keyword evidence="2" id="KW-0547">Nucleotide-binding</keyword>
<dbReference type="Proteomes" id="UP000002573">
    <property type="component" value="Chromosome"/>
</dbReference>
<dbReference type="Gene3D" id="1.10.3210.10">
    <property type="entry name" value="Hypothetical protein af1432"/>
    <property type="match status" value="1"/>
</dbReference>
<dbReference type="AlphaFoldDB" id="D7DBT9"/>
<dbReference type="InterPro" id="IPR054767">
    <property type="entry name" value="Cas10-Cmr2_palm2"/>
</dbReference>
<keyword evidence="7" id="KW-0378">Hydrolase</keyword>
<evidence type="ECO:0000256" key="1">
    <source>
        <dbReference type="ARBA" id="ARBA00022679"/>
    </source>
</evidence>
<dbReference type="InterPro" id="IPR043128">
    <property type="entry name" value="Rev_trsase/Diguanyl_cyclase"/>
</dbReference>
<evidence type="ECO:0000259" key="6">
    <source>
        <dbReference type="Pfam" id="PF22335"/>
    </source>
</evidence>
<organism evidence="7 8">
    <name type="scientific">Staphylothermus hellenicus (strain DSM 12710 / JCM 10830 / BK20S6-10-b1 / P8)</name>
    <dbReference type="NCBI Taxonomy" id="591019"/>
    <lineage>
        <taxon>Archaea</taxon>
        <taxon>Thermoproteota</taxon>
        <taxon>Thermoprotei</taxon>
        <taxon>Desulfurococcales</taxon>
        <taxon>Desulfurococcaceae</taxon>
        <taxon>Staphylothermus</taxon>
    </lineage>
</organism>
<gene>
    <name evidence="7" type="ordered locus">Shell_0505</name>
</gene>
<dbReference type="InterPro" id="IPR052117">
    <property type="entry name" value="Cas10/Csm1_subtype-III-A"/>
</dbReference>
<dbReference type="STRING" id="591019.Shell_0505"/>
<dbReference type="PANTHER" id="PTHR36528:SF1">
    <property type="entry name" value="CRISPR SYSTEM SINGLE-STRAND-SPECIFIC DEOXYRIBONUCLEASE CAS10_CSM1 (SUBTYPE III-A)"/>
    <property type="match status" value="1"/>
</dbReference>
<evidence type="ECO:0000259" key="4">
    <source>
        <dbReference type="Pfam" id="PF01966"/>
    </source>
</evidence>
<dbReference type="HOGENOM" id="CLU_017487_0_0_2"/>
<dbReference type="Gene3D" id="3.30.70.270">
    <property type="match status" value="1"/>
</dbReference>
<reference evidence="7 8" key="2">
    <citation type="journal article" date="2011" name="Stand. Genomic Sci.">
        <title>Complete genome sequence of Staphylothermus hellenicus P8.</title>
        <authorList>
            <person name="Anderson I."/>
            <person name="Wirth R."/>
            <person name="Lucas S."/>
            <person name="Copeland A."/>
            <person name="Lapidus A."/>
            <person name="Cheng J.F."/>
            <person name="Goodwin L."/>
            <person name="Pitluck S."/>
            <person name="Davenport K."/>
            <person name="Detter J.C."/>
            <person name="Han C."/>
            <person name="Tapia R."/>
            <person name="Land M."/>
            <person name="Hauser L."/>
            <person name="Pati A."/>
            <person name="Mikhailova N."/>
            <person name="Woyke T."/>
            <person name="Klenk H.P."/>
            <person name="Kyrpides N."/>
            <person name="Ivanova N."/>
        </authorList>
    </citation>
    <scope>NUCLEOTIDE SEQUENCE [LARGE SCALE GENOMIC DNA]</scope>
    <source>
        <strain evidence="8">DSM 12710 / JCM 10830 / BK20S6-10-b1 / P8</strain>
    </source>
</reference>
<evidence type="ECO:0000259" key="5">
    <source>
        <dbReference type="Pfam" id="PF18211"/>
    </source>
</evidence>